<evidence type="ECO:0000256" key="6">
    <source>
        <dbReference type="ARBA" id="ARBA00023136"/>
    </source>
</evidence>
<keyword evidence="2" id="KW-0328">Glycosyltransferase</keyword>
<keyword evidence="6 7" id="KW-0472">Membrane</keyword>
<accession>A0ABX2G141</accession>
<dbReference type="Proteomes" id="UP001516061">
    <property type="component" value="Unassembled WGS sequence"/>
</dbReference>
<organism evidence="9 10">
    <name type="scientific">Sphaerotilus uruguayifluvii</name>
    <dbReference type="NCBI Taxonomy" id="2735897"/>
    <lineage>
        <taxon>Bacteria</taxon>
        <taxon>Pseudomonadati</taxon>
        <taxon>Pseudomonadota</taxon>
        <taxon>Betaproteobacteria</taxon>
        <taxon>Burkholderiales</taxon>
        <taxon>Sphaerotilaceae</taxon>
        <taxon>Sphaerotilus</taxon>
    </lineage>
</organism>
<evidence type="ECO:0000256" key="5">
    <source>
        <dbReference type="ARBA" id="ARBA00022989"/>
    </source>
</evidence>
<evidence type="ECO:0000256" key="4">
    <source>
        <dbReference type="ARBA" id="ARBA00022692"/>
    </source>
</evidence>
<keyword evidence="3" id="KW-0808">Transferase</keyword>
<keyword evidence="4 7" id="KW-0812">Transmembrane</keyword>
<dbReference type="InterPro" id="IPR050256">
    <property type="entry name" value="Glycosyltransferase_2"/>
</dbReference>
<evidence type="ECO:0000313" key="10">
    <source>
        <dbReference type="Proteomes" id="UP001516061"/>
    </source>
</evidence>
<evidence type="ECO:0000259" key="8">
    <source>
        <dbReference type="Pfam" id="PF00535"/>
    </source>
</evidence>
<name>A0ABX2G141_9BURK</name>
<comment type="subcellular location">
    <subcellularLocation>
        <location evidence="1">Membrane</location>
        <topology evidence="1">Multi-pass membrane protein</topology>
    </subcellularLocation>
</comment>
<dbReference type="RefSeq" id="WP_286180620.1">
    <property type="nucleotide sequence ID" value="NZ_JABSNM010000006.1"/>
</dbReference>
<feature type="domain" description="Glycosyltransferase 2-like" evidence="8">
    <location>
        <begin position="14"/>
        <end position="178"/>
    </location>
</feature>
<dbReference type="Pfam" id="PF00535">
    <property type="entry name" value="Glycos_transf_2"/>
    <property type="match status" value="1"/>
</dbReference>
<protein>
    <submittedName>
        <fullName evidence="9">Glycosyltransferase involved in cell wall biosynthesis</fullName>
    </submittedName>
</protein>
<evidence type="ECO:0000256" key="1">
    <source>
        <dbReference type="ARBA" id="ARBA00004141"/>
    </source>
</evidence>
<dbReference type="InterPro" id="IPR029044">
    <property type="entry name" value="Nucleotide-diphossugar_trans"/>
</dbReference>
<keyword evidence="5 7" id="KW-1133">Transmembrane helix</keyword>
<comment type="caution">
    <text evidence="9">The sequence shown here is derived from an EMBL/GenBank/DDBJ whole genome shotgun (WGS) entry which is preliminary data.</text>
</comment>
<dbReference type="CDD" id="cd04187">
    <property type="entry name" value="DPM1_like_bac"/>
    <property type="match status" value="1"/>
</dbReference>
<evidence type="ECO:0000256" key="7">
    <source>
        <dbReference type="SAM" id="Phobius"/>
    </source>
</evidence>
<sequence>MPLAGPVRQAGSISLVIPCYNESANLRPLIERATRMLDTLEGAPAWEMVLVDDGSRDDTALQLTLWSAREPRLRSVLLSRNFGKEAALTAGLKAARGEVVVLMDADLQHEPELVPTMLAHWRASADVVYTRRVDRHTEPMFKRVFTRLFYRLLNATHPRVRIPADAGDFRLLDRQVVDALSQLPEHGRFMKGLYAWVGFRSVEIPYTPSARASGRSHYRLRQLASLSLSGMTAFTTWPLRAASVLGVTLALMALGYGLWVTASYLLWGSRISGWTTIVVGMMLLSGVQLLSLGVLGEYVARVFEEVKGRPLYIVARELGQGIGSGRTGERSGTP</sequence>
<reference evidence="9 10" key="1">
    <citation type="submission" date="2020-05" db="EMBL/GenBank/DDBJ databases">
        <title>Genomic Encyclopedia of Type Strains, Phase IV (KMG-V): Genome sequencing to study the core and pangenomes of soil and plant-associated prokaryotes.</title>
        <authorList>
            <person name="Whitman W."/>
        </authorList>
    </citation>
    <scope>NUCLEOTIDE SEQUENCE [LARGE SCALE GENOMIC DNA]</scope>
    <source>
        <strain evidence="9 10">C29</strain>
    </source>
</reference>
<feature type="transmembrane region" description="Helical" evidence="7">
    <location>
        <begin position="274"/>
        <end position="295"/>
    </location>
</feature>
<dbReference type="EMBL" id="JABSNM010000006">
    <property type="protein sequence ID" value="NRT56008.1"/>
    <property type="molecule type" value="Genomic_DNA"/>
</dbReference>
<dbReference type="InterPro" id="IPR001173">
    <property type="entry name" value="Glyco_trans_2-like"/>
</dbReference>
<proteinExistence type="predicted"/>
<evidence type="ECO:0000313" key="9">
    <source>
        <dbReference type="EMBL" id="NRT56008.1"/>
    </source>
</evidence>
<evidence type="ECO:0000256" key="2">
    <source>
        <dbReference type="ARBA" id="ARBA00022676"/>
    </source>
</evidence>
<dbReference type="Gene3D" id="3.90.550.10">
    <property type="entry name" value="Spore Coat Polysaccharide Biosynthesis Protein SpsA, Chain A"/>
    <property type="match status" value="1"/>
</dbReference>
<keyword evidence="10" id="KW-1185">Reference proteome</keyword>
<evidence type="ECO:0000256" key="3">
    <source>
        <dbReference type="ARBA" id="ARBA00022679"/>
    </source>
</evidence>
<dbReference type="PANTHER" id="PTHR48090:SF1">
    <property type="entry name" value="PROPHAGE BACTOPRENOL GLUCOSYL TRANSFERASE HOMOLOG"/>
    <property type="match status" value="1"/>
</dbReference>
<dbReference type="SUPFAM" id="SSF53448">
    <property type="entry name" value="Nucleotide-diphospho-sugar transferases"/>
    <property type="match status" value="1"/>
</dbReference>
<gene>
    <name evidence="9" type="ORF">HNQ01_001743</name>
</gene>
<dbReference type="PANTHER" id="PTHR48090">
    <property type="entry name" value="UNDECAPRENYL-PHOSPHATE 4-DEOXY-4-FORMAMIDO-L-ARABINOSE TRANSFERASE-RELATED"/>
    <property type="match status" value="1"/>
</dbReference>
<feature type="transmembrane region" description="Helical" evidence="7">
    <location>
        <begin position="245"/>
        <end position="267"/>
    </location>
</feature>